<organism evidence="1">
    <name type="scientific">Hyalella azteca</name>
    <name type="common">Amphipod</name>
    <dbReference type="NCBI Taxonomy" id="294128"/>
    <lineage>
        <taxon>Eukaryota</taxon>
        <taxon>Metazoa</taxon>
        <taxon>Ecdysozoa</taxon>
        <taxon>Arthropoda</taxon>
        <taxon>Crustacea</taxon>
        <taxon>Multicrustacea</taxon>
        <taxon>Malacostraca</taxon>
        <taxon>Eumalacostraca</taxon>
        <taxon>Peracarida</taxon>
        <taxon>Amphipoda</taxon>
        <taxon>Senticaudata</taxon>
        <taxon>Talitrida</taxon>
        <taxon>Talitroidea</taxon>
        <taxon>Hyalellidae</taxon>
        <taxon>Hyalella</taxon>
    </lineage>
</organism>
<reference evidence="1" key="2">
    <citation type="journal article" date="2018" name="Environ. Sci. Technol.">
        <title>The Toxicogenome of Hyalella azteca: A Model for Sediment Ecotoxicology and Evolutionary Toxicology.</title>
        <authorList>
            <person name="Poynton H.C."/>
            <person name="Hasenbein S."/>
            <person name="Benoit J.B."/>
            <person name="Sepulveda M.S."/>
            <person name="Poelchau M.F."/>
            <person name="Hughes D.S.T."/>
            <person name="Murali S.C."/>
            <person name="Chen S."/>
            <person name="Glastad K.M."/>
            <person name="Goodisman M.A.D."/>
            <person name="Werren J.H."/>
            <person name="Vineis J.H."/>
            <person name="Bowen J.L."/>
            <person name="Friedrich M."/>
            <person name="Jones J."/>
            <person name="Robertson H.M."/>
            <person name="Feyereisen R."/>
            <person name="Mechler-Hickson A."/>
            <person name="Mathers N."/>
            <person name="Lee C.E."/>
            <person name="Colbourne J.K."/>
            <person name="Biales A."/>
            <person name="Johnston J.S."/>
            <person name="Wellborn G.A."/>
            <person name="Rosendale A.J."/>
            <person name="Cridge A.G."/>
            <person name="Munoz-Torres M.C."/>
            <person name="Bain P.A."/>
            <person name="Manny A.R."/>
            <person name="Major K.M."/>
            <person name="Lambert F.N."/>
            <person name="Vulpe C.D."/>
            <person name="Tuck P."/>
            <person name="Blalock B.J."/>
            <person name="Lin Y.Y."/>
            <person name="Smith M.E."/>
            <person name="Ochoa-Acuna H."/>
            <person name="Chen M.M."/>
            <person name="Childers C.P."/>
            <person name="Qu J."/>
            <person name="Dugan S."/>
            <person name="Lee S.L."/>
            <person name="Chao H."/>
            <person name="Dinh H."/>
            <person name="Han Y."/>
            <person name="Doddapaneni H."/>
            <person name="Worley K.C."/>
            <person name="Muzny D.M."/>
            <person name="Gibbs R.A."/>
            <person name="Richards S."/>
        </authorList>
    </citation>
    <scope>NUCLEOTIDE SEQUENCE</scope>
    <source>
        <strain evidence="1">HAZT.00-mixed</strain>
        <tissue evidence="1">Whole organism</tissue>
    </source>
</reference>
<accession>A0A6A0GPT9</accession>
<evidence type="ECO:0000313" key="1">
    <source>
        <dbReference type="EMBL" id="KAA0183936.1"/>
    </source>
</evidence>
<dbReference type="Proteomes" id="UP000711488">
    <property type="component" value="Unassembled WGS sequence"/>
</dbReference>
<reference evidence="1" key="1">
    <citation type="submission" date="2014-08" db="EMBL/GenBank/DDBJ databases">
        <authorList>
            <person name="Murali S."/>
            <person name="Richards S."/>
            <person name="Bandaranaike D."/>
            <person name="Bellair M."/>
            <person name="Blankenburg K."/>
            <person name="Chao H."/>
            <person name="Dinh H."/>
            <person name="Doddapaneni H."/>
            <person name="Dugan-Rocha S."/>
            <person name="Elkadiri S."/>
            <person name="Gnanaolivu R."/>
            <person name="Hughes D."/>
            <person name="Lee S."/>
            <person name="Li M."/>
            <person name="Ming W."/>
            <person name="Munidasa M."/>
            <person name="Muniz J."/>
            <person name="Nguyen L."/>
            <person name="Osuji N."/>
            <person name="Pu L.-L."/>
            <person name="Puazo M."/>
            <person name="Skinner E."/>
            <person name="Qu C."/>
            <person name="Quiroz J."/>
            <person name="Raj R."/>
            <person name="Weissenberger G."/>
            <person name="Xin Y."/>
            <person name="Zou X."/>
            <person name="Han Y."/>
            <person name="Worley K."/>
            <person name="Muzny D."/>
            <person name="Gibbs R."/>
        </authorList>
    </citation>
    <scope>NUCLEOTIDE SEQUENCE</scope>
    <source>
        <strain evidence="1">HAZT.00-mixed</strain>
        <tissue evidence="1">Whole organism</tissue>
    </source>
</reference>
<evidence type="ECO:0008006" key="2">
    <source>
        <dbReference type="Google" id="ProtNLM"/>
    </source>
</evidence>
<name>A0A6A0GPT9_HYAAZ</name>
<sequence>MSGPDLTCDEPGLSGLDSPHASVDLSLLQDRRVLDNMLRLQSTMLPTDEYLYSPSSDIKPAMRKVVTNWMLEAMVLVPWWRSIRQLYGLIALDTIHLNHMQIIYTNVSRHIISMISFTPIFLRYLHII</sequence>
<gene>
    <name evidence="1" type="ORF">HAZT_HAZT002581</name>
</gene>
<dbReference type="EMBL" id="JQDR03017334">
    <property type="protein sequence ID" value="KAA0183936.1"/>
    <property type="molecule type" value="Genomic_DNA"/>
</dbReference>
<reference evidence="1" key="3">
    <citation type="submission" date="2019-06" db="EMBL/GenBank/DDBJ databases">
        <authorList>
            <person name="Poynton C."/>
            <person name="Hasenbein S."/>
            <person name="Benoit J.B."/>
            <person name="Sepulveda M.S."/>
            <person name="Poelchau M.F."/>
            <person name="Murali S.C."/>
            <person name="Chen S."/>
            <person name="Glastad K.M."/>
            <person name="Werren J.H."/>
            <person name="Vineis J.H."/>
            <person name="Bowen J.L."/>
            <person name="Friedrich M."/>
            <person name="Jones J."/>
            <person name="Robertson H.M."/>
            <person name="Feyereisen R."/>
            <person name="Mechler-Hickson A."/>
            <person name="Mathers N."/>
            <person name="Lee C.E."/>
            <person name="Colbourne J.K."/>
            <person name="Biales A."/>
            <person name="Johnston J.S."/>
            <person name="Wellborn G.A."/>
            <person name="Rosendale A.J."/>
            <person name="Cridge A.G."/>
            <person name="Munoz-Torres M.C."/>
            <person name="Bain P.A."/>
            <person name="Manny A.R."/>
            <person name="Major K.M."/>
            <person name="Lambert F.N."/>
            <person name="Vulpe C.D."/>
            <person name="Tuck P."/>
            <person name="Blalock B.J."/>
            <person name="Lin Y.-Y."/>
            <person name="Smith M.E."/>
            <person name="Ochoa-Acuna H."/>
            <person name="Chen M.-J.M."/>
            <person name="Childers C.P."/>
            <person name="Qu J."/>
            <person name="Dugan S."/>
            <person name="Lee S.L."/>
            <person name="Chao H."/>
            <person name="Dinh H."/>
            <person name="Han Y."/>
            <person name="Doddapaneni H."/>
            <person name="Worley K.C."/>
            <person name="Muzny D.M."/>
            <person name="Gibbs R.A."/>
            <person name="Richards S."/>
        </authorList>
    </citation>
    <scope>NUCLEOTIDE SEQUENCE</scope>
    <source>
        <strain evidence="1">HAZT.00-mixed</strain>
        <tissue evidence="1">Whole organism</tissue>
    </source>
</reference>
<proteinExistence type="predicted"/>
<comment type="caution">
    <text evidence="1">The sequence shown here is derived from an EMBL/GenBank/DDBJ whole genome shotgun (WGS) entry which is preliminary data.</text>
</comment>
<protein>
    <recommendedName>
        <fullName evidence="2">Cyclin N-terminal domain-containing protein</fullName>
    </recommendedName>
</protein>
<dbReference type="AlphaFoldDB" id="A0A6A0GPT9"/>
<dbReference type="OrthoDB" id="306099at2759"/>